<gene>
    <name evidence="1" type="ORF">GCM10010358_41580</name>
</gene>
<dbReference type="RefSeq" id="WP_229919448.1">
    <property type="nucleotide sequence ID" value="NZ_BMVU01000020.1"/>
</dbReference>
<comment type="caution">
    <text evidence="1">The sequence shown here is derived from an EMBL/GenBank/DDBJ whole genome shotgun (WGS) entry which is preliminary data.</text>
</comment>
<dbReference type="AlphaFoldDB" id="A0A918NNB7"/>
<sequence length="61" mass="6822">MTDDGFMGPPWQMDWTLKAQAARDALPEHVRGMSDAVRAELVTVKDPCFRGIGTERTFLPT</sequence>
<organism evidence="1 2">
    <name type="scientific">Streptomyces minutiscleroticus</name>
    <dbReference type="NCBI Taxonomy" id="68238"/>
    <lineage>
        <taxon>Bacteria</taxon>
        <taxon>Bacillati</taxon>
        <taxon>Actinomycetota</taxon>
        <taxon>Actinomycetes</taxon>
        <taxon>Kitasatosporales</taxon>
        <taxon>Streptomycetaceae</taxon>
        <taxon>Streptomyces</taxon>
    </lineage>
</organism>
<evidence type="ECO:0000313" key="1">
    <source>
        <dbReference type="EMBL" id="GGX83021.1"/>
    </source>
</evidence>
<keyword evidence="2" id="KW-1185">Reference proteome</keyword>
<name>A0A918NNB7_9ACTN</name>
<proteinExistence type="predicted"/>
<evidence type="ECO:0000313" key="2">
    <source>
        <dbReference type="Proteomes" id="UP000619244"/>
    </source>
</evidence>
<reference evidence="1" key="1">
    <citation type="journal article" date="2014" name="Int. J. Syst. Evol. Microbiol.">
        <title>Complete genome sequence of Corynebacterium casei LMG S-19264T (=DSM 44701T), isolated from a smear-ripened cheese.</title>
        <authorList>
            <consortium name="US DOE Joint Genome Institute (JGI-PGF)"/>
            <person name="Walter F."/>
            <person name="Albersmeier A."/>
            <person name="Kalinowski J."/>
            <person name="Ruckert C."/>
        </authorList>
    </citation>
    <scope>NUCLEOTIDE SEQUENCE</scope>
    <source>
        <strain evidence="1">JCM 4790</strain>
    </source>
</reference>
<dbReference type="EMBL" id="BMVU01000020">
    <property type="protein sequence ID" value="GGX83021.1"/>
    <property type="molecule type" value="Genomic_DNA"/>
</dbReference>
<dbReference type="Proteomes" id="UP000619244">
    <property type="component" value="Unassembled WGS sequence"/>
</dbReference>
<protein>
    <submittedName>
        <fullName evidence="1">Uncharacterized protein</fullName>
    </submittedName>
</protein>
<accession>A0A918NNB7</accession>
<reference evidence="1" key="2">
    <citation type="submission" date="2020-09" db="EMBL/GenBank/DDBJ databases">
        <authorList>
            <person name="Sun Q."/>
            <person name="Ohkuma M."/>
        </authorList>
    </citation>
    <scope>NUCLEOTIDE SEQUENCE</scope>
    <source>
        <strain evidence="1">JCM 4790</strain>
    </source>
</reference>